<dbReference type="AlphaFoldDB" id="E3JCH3"/>
<reference evidence="13 14" key="1">
    <citation type="submission" date="2010-10" db="EMBL/GenBank/DDBJ databases">
        <title>Complete sequence of Frankia sp. EuI1c.</title>
        <authorList>
            <consortium name="US DOE Joint Genome Institute"/>
            <person name="Lucas S."/>
            <person name="Copeland A."/>
            <person name="Lapidus A."/>
            <person name="Cheng J.-F."/>
            <person name="Bruce D."/>
            <person name="Goodwin L."/>
            <person name="Pitluck S."/>
            <person name="Chertkov O."/>
            <person name="Detter J.C."/>
            <person name="Han C."/>
            <person name="Tapia R."/>
            <person name="Land M."/>
            <person name="Hauser L."/>
            <person name="Jeffries C."/>
            <person name="Kyrpides N."/>
            <person name="Ivanova N."/>
            <person name="Mikhailova N."/>
            <person name="Beauchemin N."/>
            <person name="Sen A."/>
            <person name="Sur S.A."/>
            <person name="Gtari M."/>
            <person name="Wall L."/>
            <person name="Tisa L."/>
            <person name="Woyke T."/>
        </authorList>
    </citation>
    <scope>NUCLEOTIDE SEQUENCE [LARGE SCALE GENOMIC DNA]</scope>
    <source>
        <strain evidence="14">DSM 45817 / CECT 9037 / EuI1c</strain>
    </source>
</reference>
<evidence type="ECO:0000256" key="1">
    <source>
        <dbReference type="ARBA" id="ARBA00000083"/>
    </source>
</evidence>
<dbReference type="UniPathway" id="UPA00214"/>
<keyword evidence="8" id="KW-0299">Galactose metabolism</keyword>
<dbReference type="HOGENOM" id="CLU_007383_1_10_11"/>
<name>E3JCH3_PSEI1</name>
<accession>E3JCH3</accession>
<dbReference type="NCBIfam" id="TIGR01179">
    <property type="entry name" value="galE"/>
    <property type="match status" value="1"/>
</dbReference>
<dbReference type="InterPro" id="IPR036291">
    <property type="entry name" value="NAD(P)-bd_dom_sf"/>
</dbReference>
<dbReference type="Proteomes" id="UP000002484">
    <property type="component" value="Chromosome"/>
</dbReference>
<comment type="similarity">
    <text evidence="4 10">Belongs to the NAD(P)-dependent epimerase/dehydratase family.</text>
</comment>
<evidence type="ECO:0000256" key="11">
    <source>
        <dbReference type="SAM" id="MobiDB-lite"/>
    </source>
</evidence>
<proteinExistence type="inferred from homology"/>
<dbReference type="NCBIfam" id="NF007956">
    <property type="entry name" value="PRK10675.1"/>
    <property type="match status" value="1"/>
</dbReference>
<keyword evidence="7 10" id="KW-0520">NAD</keyword>
<dbReference type="PANTHER" id="PTHR43725:SF47">
    <property type="entry name" value="UDP-GLUCOSE 4-EPIMERASE"/>
    <property type="match status" value="1"/>
</dbReference>
<comment type="subunit">
    <text evidence="10">Homodimer.</text>
</comment>
<evidence type="ECO:0000256" key="8">
    <source>
        <dbReference type="ARBA" id="ARBA00023144"/>
    </source>
</evidence>
<evidence type="ECO:0000256" key="10">
    <source>
        <dbReference type="RuleBase" id="RU366046"/>
    </source>
</evidence>
<dbReference type="InterPro" id="IPR005886">
    <property type="entry name" value="UDP_G4E"/>
</dbReference>
<dbReference type="CDD" id="cd05247">
    <property type="entry name" value="UDP_G4E_1_SDR_e"/>
    <property type="match status" value="1"/>
</dbReference>
<evidence type="ECO:0000256" key="6">
    <source>
        <dbReference type="ARBA" id="ARBA00018569"/>
    </source>
</evidence>
<keyword evidence="14" id="KW-1185">Reference proteome</keyword>
<dbReference type="SUPFAM" id="SSF51735">
    <property type="entry name" value="NAD(P)-binding Rossmann-fold domains"/>
    <property type="match status" value="1"/>
</dbReference>
<dbReference type="OrthoDB" id="9801785at2"/>
<keyword evidence="9 10" id="KW-0413">Isomerase</keyword>
<dbReference type="KEGG" id="fri:FraEuI1c_0591"/>
<feature type="domain" description="NAD-dependent epimerase/dehydratase" evidence="12">
    <location>
        <begin position="4"/>
        <end position="264"/>
    </location>
</feature>
<evidence type="ECO:0000256" key="2">
    <source>
        <dbReference type="ARBA" id="ARBA00001911"/>
    </source>
</evidence>
<evidence type="ECO:0000313" key="14">
    <source>
        <dbReference type="Proteomes" id="UP000002484"/>
    </source>
</evidence>
<evidence type="ECO:0000256" key="9">
    <source>
        <dbReference type="ARBA" id="ARBA00023235"/>
    </source>
</evidence>
<gene>
    <name evidence="13" type="ordered locus">FraEuI1c_0591</name>
</gene>
<dbReference type="GO" id="GO:0006012">
    <property type="term" value="P:galactose metabolic process"/>
    <property type="evidence" value="ECO:0007669"/>
    <property type="project" value="UniProtKB-UniPathway"/>
</dbReference>
<evidence type="ECO:0000256" key="5">
    <source>
        <dbReference type="ARBA" id="ARBA00013189"/>
    </source>
</evidence>
<dbReference type="Gene3D" id="3.40.50.720">
    <property type="entry name" value="NAD(P)-binding Rossmann-like Domain"/>
    <property type="match status" value="1"/>
</dbReference>
<dbReference type="InParanoid" id="E3JCH3"/>
<dbReference type="STRING" id="298654.FraEuI1c_0591"/>
<sequence>MSTVLVTGAAGFIGSHTTVDLVAAGYDVLGVDNFANSSPGAVERIHKLAEGTGAFEFVELDLRDRAGLTELLGRRPVDAVIHFAAKKAVGESVEFPFDYYDTNVGATLSLVAAMLDRGVNRLVFSSSCSIYGDATTVPIREDAPARPTNPYARTKWMCEQILADVCRRHSDWHVTSLRYFNPAGAHPSGLLGEDPRGIPNNVLPYIAQVAVGRRSELSIFGDDYPTPDGTGVRDYLHVVDLAEGHRLALAALDDAAGHRVINLGTGRGTSVRALLDAFSAACGRALPSRVAARRAGDVAELVADPALAAGLLGWTASRDVAAMCRDAWEFQRLNPNGYEPGPFDDRTHISTSTSTSTSTSQHATNGIGGSR</sequence>
<dbReference type="GO" id="GO:0005829">
    <property type="term" value="C:cytosol"/>
    <property type="evidence" value="ECO:0007669"/>
    <property type="project" value="TreeGrafter"/>
</dbReference>
<dbReference type="EC" id="5.1.3.2" evidence="5 10"/>
<comment type="cofactor">
    <cofactor evidence="2 10">
        <name>NAD(+)</name>
        <dbReference type="ChEBI" id="CHEBI:57540"/>
    </cofactor>
</comment>
<organism evidence="13 14">
    <name type="scientific">Pseudofrankia inefficax (strain DSM 45817 / CECT 9037 / DDB 130130 / EuI1c)</name>
    <name type="common">Frankia inefficax</name>
    <dbReference type="NCBI Taxonomy" id="298654"/>
    <lineage>
        <taxon>Bacteria</taxon>
        <taxon>Bacillati</taxon>
        <taxon>Actinomycetota</taxon>
        <taxon>Actinomycetes</taxon>
        <taxon>Frankiales</taxon>
        <taxon>Frankiaceae</taxon>
        <taxon>Pseudofrankia</taxon>
    </lineage>
</organism>
<dbReference type="GO" id="GO:0003978">
    <property type="term" value="F:UDP-glucose 4-epimerase activity"/>
    <property type="evidence" value="ECO:0007669"/>
    <property type="project" value="UniProtKB-UniRule"/>
</dbReference>
<dbReference type="Pfam" id="PF01370">
    <property type="entry name" value="Epimerase"/>
    <property type="match status" value="1"/>
</dbReference>
<protein>
    <recommendedName>
        <fullName evidence="6 10">UDP-glucose 4-epimerase</fullName>
        <ecNumber evidence="5 10">5.1.3.2</ecNumber>
    </recommendedName>
</protein>
<feature type="region of interest" description="Disordered" evidence="11">
    <location>
        <begin position="338"/>
        <end position="371"/>
    </location>
</feature>
<dbReference type="PANTHER" id="PTHR43725">
    <property type="entry name" value="UDP-GLUCOSE 4-EPIMERASE"/>
    <property type="match status" value="1"/>
</dbReference>
<dbReference type="RefSeq" id="WP_013421791.1">
    <property type="nucleotide sequence ID" value="NC_014666.1"/>
</dbReference>
<evidence type="ECO:0000313" key="13">
    <source>
        <dbReference type="EMBL" id="ADP78669.1"/>
    </source>
</evidence>
<feature type="compositionally biased region" description="Low complexity" evidence="11">
    <location>
        <begin position="350"/>
        <end position="360"/>
    </location>
</feature>
<evidence type="ECO:0000256" key="4">
    <source>
        <dbReference type="ARBA" id="ARBA00007637"/>
    </source>
</evidence>
<comment type="pathway">
    <text evidence="3 10">Carbohydrate metabolism; galactose metabolism.</text>
</comment>
<evidence type="ECO:0000256" key="3">
    <source>
        <dbReference type="ARBA" id="ARBA00004947"/>
    </source>
</evidence>
<keyword evidence="10" id="KW-0119">Carbohydrate metabolism</keyword>
<dbReference type="eggNOG" id="COG1087">
    <property type="taxonomic scope" value="Bacteria"/>
</dbReference>
<evidence type="ECO:0000256" key="7">
    <source>
        <dbReference type="ARBA" id="ARBA00023027"/>
    </source>
</evidence>
<evidence type="ECO:0000259" key="12">
    <source>
        <dbReference type="Pfam" id="PF01370"/>
    </source>
</evidence>
<comment type="catalytic activity">
    <reaction evidence="1 10">
        <text>UDP-alpha-D-glucose = UDP-alpha-D-galactose</text>
        <dbReference type="Rhea" id="RHEA:22168"/>
        <dbReference type="ChEBI" id="CHEBI:58885"/>
        <dbReference type="ChEBI" id="CHEBI:66914"/>
        <dbReference type="EC" id="5.1.3.2"/>
    </reaction>
</comment>
<dbReference type="Gene3D" id="3.90.25.10">
    <property type="entry name" value="UDP-galactose 4-epimerase, domain 1"/>
    <property type="match status" value="1"/>
</dbReference>
<dbReference type="InterPro" id="IPR001509">
    <property type="entry name" value="Epimerase_deHydtase"/>
</dbReference>
<dbReference type="EMBL" id="CP002299">
    <property type="protein sequence ID" value="ADP78669.1"/>
    <property type="molecule type" value="Genomic_DNA"/>
</dbReference>